<feature type="transmembrane region" description="Helical" evidence="6">
    <location>
        <begin position="62"/>
        <end position="85"/>
    </location>
</feature>
<feature type="transmembrane region" description="Helical" evidence="6">
    <location>
        <begin position="9"/>
        <end position="26"/>
    </location>
</feature>
<dbReference type="Proteomes" id="UP000034665">
    <property type="component" value="Unassembled WGS sequence"/>
</dbReference>
<proteinExistence type="inferred from homology"/>
<feature type="transmembrane region" description="Helical" evidence="6">
    <location>
        <begin position="144"/>
        <end position="167"/>
    </location>
</feature>
<evidence type="ECO:0000256" key="5">
    <source>
        <dbReference type="ARBA" id="ARBA00023136"/>
    </source>
</evidence>
<accession>A0A0G0QP46</accession>
<feature type="transmembrane region" description="Helical" evidence="6">
    <location>
        <begin position="301"/>
        <end position="331"/>
    </location>
</feature>
<feature type="transmembrane region" description="Helical" evidence="6">
    <location>
        <begin position="207"/>
        <end position="226"/>
    </location>
</feature>
<keyword evidence="5 6" id="KW-0472">Membrane</keyword>
<feature type="transmembrane region" description="Helical" evidence="6">
    <location>
        <begin position="264"/>
        <end position="281"/>
    </location>
</feature>
<dbReference type="Pfam" id="PF01594">
    <property type="entry name" value="AI-2E_transport"/>
    <property type="match status" value="1"/>
</dbReference>
<evidence type="ECO:0000313" key="7">
    <source>
        <dbReference type="EMBL" id="KKR12165.1"/>
    </source>
</evidence>
<evidence type="ECO:0008006" key="9">
    <source>
        <dbReference type="Google" id="ProtNLM"/>
    </source>
</evidence>
<keyword evidence="3 6" id="KW-0812">Transmembrane</keyword>
<evidence type="ECO:0000256" key="2">
    <source>
        <dbReference type="ARBA" id="ARBA00009773"/>
    </source>
</evidence>
<dbReference type="InterPro" id="IPR002549">
    <property type="entry name" value="AI-2E-like"/>
</dbReference>
<gene>
    <name evidence="7" type="ORF">UT41_C0003G0092</name>
</gene>
<dbReference type="STRING" id="1619013.UT41_C0003G0092"/>
<evidence type="ECO:0000313" key="8">
    <source>
        <dbReference type="Proteomes" id="UP000034665"/>
    </source>
</evidence>
<protein>
    <recommendedName>
        <fullName evidence="9">Permease</fullName>
    </recommendedName>
</protein>
<organism evidence="7 8">
    <name type="scientific">Candidatus Wolfebacteria bacterium GW2011_GWC2_39_22</name>
    <dbReference type="NCBI Taxonomy" id="1619013"/>
    <lineage>
        <taxon>Bacteria</taxon>
        <taxon>Candidatus Wolfeibacteriota</taxon>
    </lineage>
</organism>
<comment type="similarity">
    <text evidence="2">Belongs to the autoinducer-2 exporter (AI-2E) (TC 2.A.86) family.</text>
</comment>
<evidence type="ECO:0000256" key="6">
    <source>
        <dbReference type="SAM" id="Phobius"/>
    </source>
</evidence>
<evidence type="ECO:0000256" key="3">
    <source>
        <dbReference type="ARBA" id="ARBA00022692"/>
    </source>
</evidence>
<keyword evidence="4 6" id="KW-1133">Transmembrane helix</keyword>
<sequence>MTKEKIQHNFFFILLGVMTVAGLVLLSPYADVFFIAIMFAIIFKPMHRWIREKLSGKNTTSAIISTIVVMLVVLVPLSLFGYQIFNEAKGLYISIADGGLESGIIANMVNVLQHYVPQVAPTLAADIGQYVGNGLQWVVTNLGAVFSSAVAIIVNFIFILFTLFFLFRDEDIFRKMILAISPLGDEHSSELLDKIAAAIASVTKGTILVAFLQGILAGIGFAAVGIPSPVLWASVAAFAAMIPAVGTGLVVLPAIIYLVLTGHIVAAIVLAVWGMVVVGLADNFLRPVLLSKGTKIHPLIILFSTFGGLKFFGIVGFFLGPVVLAVLFAMFEMYPRIIGNHTQEGEV</sequence>
<dbReference type="PANTHER" id="PTHR21716">
    <property type="entry name" value="TRANSMEMBRANE PROTEIN"/>
    <property type="match status" value="1"/>
</dbReference>
<comment type="caution">
    <text evidence="7">The sequence shown here is derived from an EMBL/GenBank/DDBJ whole genome shotgun (WGS) entry which is preliminary data.</text>
</comment>
<dbReference type="AlphaFoldDB" id="A0A0G0QP46"/>
<name>A0A0G0QP46_9BACT</name>
<comment type="subcellular location">
    <subcellularLocation>
        <location evidence="1">Membrane</location>
        <topology evidence="1">Multi-pass membrane protein</topology>
    </subcellularLocation>
</comment>
<evidence type="ECO:0000256" key="4">
    <source>
        <dbReference type="ARBA" id="ARBA00022989"/>
    </source>
</evidence>
<dbReference type="GO" id="GO:0016020">
    <property type="term" value="C:membrane"/>
    <property type="evidence" value="ECO:0007669"/>
    <property type="project" value="UniProtKB-SubCell"/>
</dbReference>
<dbReference type="EMBL" id="LBWR01000003">
    <property type="protein sequence ID" value="KKR12165.1"/>
    <property type="molecule type" value="Genomic_DNA"/>
</dbReference>
<dbReference type="PANTHER" id="PTHR21716:SF4">
    <property type="entry name" value="TRANSMEMBRANE PROTEIN 245"/>
    <property type="match status" value="1"/>
</dbReference>
<feature type="transmembrane region" description="Helical" evidence="6">
    <location>
        <begin position="232"/>
        <end position="257"/>
    </location>
</feature>
<reference evidence="7 8" key="1">
    <citation type="journal article" date="2015" name="Nature">
        <title>rRNA introns, odd ribosomes, and small enigmatic genomes across a large radiation of phyla.</title>
        <authorList>
            <person name="Brown C.T."/>
            <person name="Hug L.A."/>
            <person name="Thomas B.C."/>
            <person name="Sharon I."/>
            <person name="Castelle C.J."/>
            <person name="Singh A."/>
            <person name="Wilkins M.J."/>
            <person name="Williams K.H."/>
            <person name="Banfield J.F."/>
        </authorList>
    </citation>
    <scope>NUCLEOTIDE SEQUENCE [LARGE SCALE GENOMIC DNA]</scope>
</reference>
<evidence type="ECO:0000256" key="1">
    <source>
        <dbReference type="ARBA" id="ARBA00004141"/>
    </source>
</evidence>